<accession>A0ABZ2KT40</accession>
<dbReference type="RefSeq" id="WP_394831484.1">
    <property type="nucleotide sequence ID" value="NZ_CP089929.1"/>
</dbReference>
<dbReference type="Gene3D" id="2.60.120.260">
    <property type="entry name" value="Galactose-binding domain-like"/>
    <property type="match status" value="1"/>
</dbReference>
<comment type="similarity">
    <text evidence="1">Belongs to the glycosyl hydrolase 2 family.</text>
</comment>
<evidence type="ECO:0000259" key="4">
    <source>
        <dbReference type="Pfam" id="PF00703"/>
    </source>
</evidence>
<reference evidence="6" key="1">
    <citation type="submission" date="2021-12" db="EMBL/GenBank/DDBJ databases">
        <title>Discovery of the Pendulisporaceae a myxobacterial family with distinct sporulation behavior and unique specialized metabolism.</title>
        <authorList>
            <person name="Garcia R."/>
            <person name="Popoff A."/>
            <person name="Bader C.D."/>
            <person name="Loehr J."/>
            <person name="Walesch S."/>
            <person name="Walt C."/>
            <person name="Boldt J."/>
            <person name="Bunk B."/>
            <person name="Haeckl F.J.F.P.J."/>
            <person name="Gunesch A.P."/>
            <person name="Birkelbach J."/>
            <person name="Nuebel U."/>
            <person name="Pietschmann T."/>
            <person name="Bach T."/>
            <person name="Mueller R."/>
        </authorList>
    </citation>
    <scope>NUCLEOTIDE SEQUENCE</scope>
    <source>
        <strain evidence="6">MSr11367</strain>
    </source>
</reference>
<evidence type="ECO:0000256" key="2">
    <source>
        <dbReference type="ARBA" id="ARBA00022801"/>
    </source>
</evidence>
<organism evidence="6 7">
    <name type="scientific">Pendulispora rubella</name>
    <dbReference type="NCBI Taxonomy" id="2741070"/>
    <lineage>
        <taxon>Bacteria</taxon>
        <taxon>Pseudomonadati</taxon>
        <taxon>Myxococcota</taxon>
        <taxon>Myxococcia</taxon>
        <taxon>Myxococcales</taxon>
        <taxon>Sorangiineae</taxon>
        <taxon>Pendulisporaceae</taxon>
        <taxon>Pendulispora</taxon>
    </lineage>
</organism>
<dbReference type="Gene3D" id="3.20.20.80">
    <property type="entry name" value="Glycosidases"/>
    <property type="match status" value="1"/>
</dbReference>
<name>A0ABZ2KT40_9BACT</name>
<dbReference type="PANTHER" id="PTHR43536">
    <property type="entry name" value="MANNOSYLGLYCOPROTEIN ENDO-BETA-MANNOSIDASE"/>
    <property type="match status" value="1"/>
</dbReference>
<sequence>MHSSTRTTALCILGVAGFALVLLHCRISAESAGDAPAASTQAAVVGDSLRLQDGWSIRSSAEETRDGAALSRVGVDASHWLPTRVPSTVVAAQVAHGDLPDPYFGTNLRNIPGSRDFEYQGKTDNASFYDMEDTNPYKVPWWYRTEFELPAGREHVWLHFDGINYRANIWLNGQKIAGDDDVAGSYRRYDLDVTEIAKRGRRNALAVQVYAPRKNDLAPSHIDWHPMAGDKNMGIWQDVYVTSSGPVTVRSPFVVSRVPDTRQARLTVNAEVTNVTGAPLTTTLDTTIDDIHVSETVSLAAHETKKVSLTPEEHEELVLDSPDLWWPYQLGTPTLHDLTMTATVEGRVSDRAIRRFGIREVTMTMVDGKWARYAINGTPLMIRGAGYNSEILFRFSNERDEREMRLVKDMGLNTIRLEGKLANDHLFDVTDREGILVMAGWECCSVWEYWRDDGVHDLSWNRQNYQIAAASLESQLLRLRGRPSVISWLYGSDSHPPEDIEKMYLGVIRDTPDGVFWDDLGMTDNDVVEVTYEWTEEGDPDPDGNEGMNLEGARPFRWLPARFETR</sequence>
<dbReference type="Proteomes" id="UP001374803">
    <property type="component" value="Chromosome"/>
</dbReference>
<dbReference type="InterPro" id="IPR006102">
    <property type="entry name" value="Ig-like_GH2"/>
</dbReference>
<dbReference type="SUPFAM" id="SSF49785">
    <property type="entry name" value="Galactose-binding domain-like"/>
    <property type="match status" value="1"/>
</dbReference>
<dbReference type="InterPro" id="IPR017853">
    <property type="entry name" value="GH"/>
</dbReference>
<feature type="domain" description="Glycoside hydrolase family 2 immunoglobulin-like beta-sandwich" evidence="4">
    <location>
        <begin position="248"/>
        <end position="359"/>
    </location>
</feature>
<dbReference type="EMBL" id="CP089983">
    <property type="protein sequence ID" value="WXB01866.1"/>
    <property type="molecule type" value="Genomic_DNA"/>
</dbReference>
<evidence type="ECO:0000256" key="3">
    <source>
        <dbReference type="ARBA" id="ARBA00023295"/>
    </source>
</evidence>
<evidence type="ECO:0008006" key="8">
    <source>
        <dbReference type="Google" id="ProtNLM"/>
    </source>
</evidence>
<evidence type="ECO:0000256" key="1">
    <source>
        <dbReference type="ARBA" id="ARBA00007401"/>
    </source>
</evidence>
<dbReference type="Gene3D" id="2.60.40.10">
    <property type="entry name" value="Immunoglobulins"/>
    <property type="match status" value="1"/>
</dbReference>
<gene>
    <name evidence="6" type="ORF">LVJ94_33730</name>
</gene>
<keyword evidence="3" id="KW-0326">Glycosidase</keyword>
<proteinExistence type="inferred from homology"/>
<dbReference type="SUPFAM" id="SSF49303">
    <property type="entry name" value="beta-Galactosidase/glucuronidase domain"/>
    <property type="match status" value="1"/>
</dbReference>
<protein>
    <recommendedName>
        <fullName evidence="8">Exo-1,4-beta-D-glucosaminidase</fullName>
    </recommendedName>
</protein>
<dbReference type="InterPro" id="IPR008979">
    <property type="entry name" value="Galactose-bd-like_sf"/>
</dbReference>
<evidence type="ECO:0000259" key="5">
    <source>
        <dbReference type="Pfam" id="PF22666"/>
    </source>
</evidence>
<dbReference type="InterPro" id="IPR036156">
    <property type="entry name" value="Beta-gal/glucu_dom_sf"/>
</dbReference>
<keyword evidence="7" id="KW-1185">Reference proteome</keyword>
<feature type="domain" description="Beta-mannosidase-like galactose-binding" evidence="5">
    <location>
        <begin position="139"/>
        <end position="218"/>
    </location>
</feature>
<dbReference type="InterPro" id="IPR013783">
    <property type="entry name" value="Ig-like_fold"/>
</dbReference>
<keyword evidence="2" id="KW-0378">Hydrolase</keyword>
<evidence type="ECO:0000313" key="7">
    <source>
        <dbReference type="Proteomes" id="UP001374803"/>
    </source>
</evidence>
<dbReference type="InterPro" id="IPR043534">
    <property type="entry name" value="EBDG/EBM"/>
</dbReference>
<dbReference type="InterPro" id="IPR054593">
    <property type="entry name" value="Beta-mannosidase-like_N2"/>
</dbReference>
<dbReference type="PANTHER" id="PTHR43536:SF1">
    <property type="entry name" value="MANNOSYLGLYCOPROTEIN ENDO-BETA-MANNOSIDASE"/>
    <property type="match status" value="1"/>
</dbReference>
<evidence type="ECO:0000313" key="6">
    <source>
        <dbReference type="EMBL" id="WXB01866.1"/>
    </source>
</evidence>
<dbReference type="Pfam" id="PF22666">
    <property type="entry name" value="Glyco_hydro_2_N2"/>
    <property type="match status" value="1"/>
</dbReference>
<dbReference type="Pfam" id="PF00703">
    <property type="entry name" value="Glyco_hydro_2"/>
    <property type="match status" value="1"/>
</dbReference>
<dbReference type="SUPFAM" id="SSF51445">
    <property type="entry name" value="(Trans)glycosidases"/>
    <property type="match status" value="1"/>
</dbReference>